<evidence type="ECO:0000313" key="3">
    <source>
        <dbReference type="Proteomes" id="UP000431401"/>
    </source>
</evidence>
<gene>
    <name evidence="2" type="ORF">NRB56_19610</name>
</gene>
<dbReference type="RefSeq" id="WP_153340653.1">
    <property type="nucleotide sequence ID" value="NZ_WEGI01000004.1"/>
</dbReference>
<dbReference type="Proteomes" id="UP000431401">
    <property type="component" value="Unassembled WGS sequence"/>
</dbReference>
<evidence type="ECO:0000256" key="1">
    <source>
        <dbReference type="SAM" id="Phobius"/>
    </source>
</evidence>
<evidence type="ECO:0000313" key="2">
    <source>
        <dbReference type="EMBL" id="MQY26394.1"/>
    </source>
</evidence>
<dbReference type="OrthoDB" id="4571146at2"/>
<feature type="transmembrane region" description="Helical" evidence="1">
    <location>
        <begin position="6"/>
        <end position="23"/>
    </location>
</feature>
<dbReference type="EMBL" id="WEGI01000004">
    <property type="protein sequence ID" value="MQY26394.1"/>
    <property type="molecule type" value="Genomic_DNA"/>
</dbReference>
<organism evidence="2 3">
    <name type="scientific">Nocardia aurantia</name>
    <dbReference type="NCBI Taxonomy" id="2585199"/>
    <lineage>
        <taxon>Bacteria</taxon>
        <taxon>Bacillati</taxon>
        <taxon>Actinomycetota</taxon>
        <taxon>Actinomycetes</taxon>
        <taxon>Mycobacteriales</taxon>
        <taxon>Nocardiaceae</taxon>
        <taxon>Nocardia</taxon>
    </lineage>
</organism>
<protein>
    <submittedName>
        <fullName evidence="2">Uncharacterized protein</fullName>
    </submittedName>
</protein>
<proteinExistence type="predicted"/>
<keyword evidence="1" id="KW-1133">Transmembrane helix</keyword>
<name>A0A7K0DNL6_9NOCA</name>
<keyword evidence="1" id="KW-0472">Membrane</keyword>
<comment type="caution">
    <text evidence="2">The sequence shown here is derived from an EMBL/GenBank/DDBJ whole genome shotgun (WGS) entry which is preliminary data.</text>
</comment>
<sequence>MTFGRIAVAGIVLLAGVEIVLLCCCRSLLLPVGGVGLLLVLAVLRPAADPGPRDHAETEAPTPEPIERWLARTAALLDFADSSRGDWDRHLRPVLAREFAMSLGHKAVGDRRLVAQVGTAHFGAALWPWVDPSAAAPDRRSDPGPGRGVLLEIIDRLERL</sequence>
<keyword evidence="3" id="KW-1185">Reference proteome</keyword>
<dbReference type="AlphaFoldDB" id="A0A7K0DNL6"/>
<keyword evidence="1" id="KW-0812">Transmembrane</keyword>
<accession>A0A7K0DNL6</accession>
<reference evidence="2 3" key="1">
    <citation type="submission" date="2019-10" db="EMBL/GenBank/DDBJ databases">
        <title>Nocardia macrotermitis sp. nov. and Nocardia aurantia sp. nov., isolated from the gut of fungus growing-termite Macrotermes natalensis.</title>
        <authorList>
            <person name="Benndorf R."/>
            <person name="Schwitalla J."/>
            <person name="Martin K."/>
            <person name="De Beer W."/>
            <person name="Kaster A.-K."/>
            <person name="Vollmers J."/>
            <person name="Poulsen M."/>
            <person name="Beemelmanns C."/>
        </authorList>
    </citation>
    <scope>NUCLEOTIDE SEQUENCE [LARGE SCALE GENOMIC DNA]</scope>
    <source>
        <strain evidence="2 3">RB56</strain>
    </source>
</reference>